<evidence type="ECO:0000256" key="2">
    <source>
        <dbReference type="ARBA" id="ARBA00022603"/>
    </source>
</evidence>
<dbReference type="InterPro" id="IPR002295">
    <property type="entry name" value="N4/N6-MTase_EcoPI_Mod-like"/>
</dbReference>
<accession>T1BZF0</accession>
<comment type="similarity">
    <text evidence="1">Belongs to the N(4)/N(6)-methyltransferase family.</text>
</comment>
<name>T1BZF0_9ZZZZ</name>
<keyword evidence="3" id="KW-0808">Transferase</keyword>
<evidence type="ECO:0000259" key="5">
    <source>
        <dbReference type="Pfam" id="PF01555"/>
    </source>
</evidence>
<evidence type="ECO:0000256" key="4">
    <source>
        <dbReference type="ARBA" id="ARBA00022691"/>
    </source>
</evidence>
<dbReference type="Pfam" id="PF01555">
    <property type="entry name" value="N6_N4_Mtase"/>
    <property type="match status" value="1"/>
</dbReference>
<protein>
    <submittedName>
        <fullName evidence="6">Adenine specific DNA methylase</fullName>
    </submittedName>
</protein>
<sequence length="149" mass="17109">MPEIVFKGKEYVYNHHLTVPYRPLLEHADKGIGPADLAGNLVIHGDNLHALKSLLPRHAGKVDLVFIDPPYNTGNEGWCYSDSVNSPIMKEWLSSNPVDADDMLRHDKWLCMMWPRLVLLRELLSERGSIWITLDDNEVHRARMVLDEI</sequence>
<feature type="non-terminal residue" evidence="6">
    <location>
        <position position="149"/>
    </location>
</feature>
<comment type="caution">
    <text evidence="6">The sequence shown here is derived from an EMBL/GenBank/DDBJ whole genome shotgun (WGS) entry which is preliminary data.</text>
</comment>
<evidence type="ECO:0000256" key="1">
    <source>
        <dbReference type="ARBA" id="ARBA00006594"/>
    </source>
</evidence>
<dbReference type="PRINTS" id="PR00506">
    <property type="entry name" value="D21N6MTFRASE"/>
</dbReference>
<dbReference type="PROSITE" id="PS00092">
    <property type="entry name" value="N6_MTASE"/>
    <property type="match status" value="1"/>
</dbReference>
<dbReference type="InterPro" id="IPR002941">
    <property type="entry name" value="DNA_methylase_N4/N6"/>
</dbReference>
<gene>
    <name evidence="6" type="ORF">B2A_04033</name>
</gene>
<keyword evidence="2 6" id="KW-0489">Methyltransferase</keyword>
<dbReference type="EMBL" id="AUZZ01002692">
    <property type="protein sequence ID" value="EQD59335.1"/>
    <property type="molecule type" value="Genomic_DNA"/>
</dbReference>
<keyword evidence="4" id="KW-0949">S-adenosyl-L-methionine</keyword>
<evidence type="ECO:0000256" key="3">
    <source>
        <dbReference type="ARBA" id="ARBA00022679"/>
    </source>
</evidence>
<dbReference type="SUPFAM" id="SSF53335">
    <property type="entry name" value="S-adenosyl-L-methionine-dependent methyltransferases"/>
    <property type="match status" value="1"/>
</dbReference>
<dbReference type="GO" id="GO:0032259">
    <property type="term" value="P:methylation"/>
    <property type="evidence" value="ECO:0007669"/>
    <property type="project" value="UniProtKB-KW"/>
</dbReference>
<organism evidence="6">
    <name type="scientific">mine drainage metagenome</name>
    <dbReference type="NCBI Taxonomy" id="410659"/>
    <lineage>
        <taxon>unclassified sequences</taxon>
        <taxon>metagenomes</taxon>
        <taxon>ecological metagenomes</taxon>
    </lineage>
</organism>
<evidence type="ECO:0000313" key="6">
    <source>
        <dbReference type="EMBL" id="EQD59335.1"/>
    </source>
</evidence>
<reference evidence="6" key="2">
    <citation type="journal article" date="2014" name="ISME J.">
        <title>Microbial stratification in low pH oxic and suboxic macroscopic growths along an acid mine drainage.</title>
        <authorList>
            <person name="Mendez-Garcia C."/>
            <person name="Mesa V."/>
            <person name="Sprenger R.R."/>
            <person name="Richter M."/>
            <person name="Diez M.S."/>
            <person name="Solano J."/>
            <person name="Bargiela R."/>
            <person name="Golyshina O.V."/>
            <person name="Manteca A."/>
            <person name="Ramos J.L."/>
            <person name="Gallego J.R."/>
            <person name="Llorente I."/>
            <person name="Martins Dos Santos V.A."/>
            <person name="Jensen O.N."/>
            <person name="Pelaez A.I."/>
            <person name="Sanchez J."/>
            <person name="Ferrer M."/>
        </authorList>
    </citation>
    <scope>NUCLEOTIDE SEQUENCE</scope>
</reference>
<dbReference type="InterPro" id="IPR002052">
    <property type="entry name" value="DNA_methylase_N6_adenine_CS"/>
</dbReference>
<dbReference type="AlphaFoldDB" id="T1BZF0"/>
<feature type="domain" description="DNA methylase N-4/N-6" evidence="5">
    <location>
        <begin position="62"/>
        <end position="148"/>
    </location>
</feature>
<reference evidence="6" key="1">
    <citation type="submission" date="2013-08" db="EMBL/GenBank/DDBJ databases">
        <authorList>
            <person name="Mendez C."/>
            <person name="Richter M."/>
            <person name="Ferrer M."/>
            <person name="Sanchez J."/>
        </authorList>
    </citation>
    <scope>NUCLEOTIDE SEQUENCE</scope>
</reference>
<dbReference type="GO" id="GO:0003677">
    <property type="term" value="F:DNA binding"/>
    <property type="evidence" value="ECO:0007669"/>
    <property type="project" value="InterPro"/>
</dbReference>
<dbReference type="InterPro" id="IPR029063">
    <property type="entry name" value="SAM-dependent_MTases_sf"/>
</dbReference>
<dbReference type="Gene3D" id="3.40.50.150">
    <property type="entry name" value="Vaccinia Virus protein VP39"/>
    <property type="match status" value="1"/>
</dbReference>
<dbReference type="GO" id="GO:0008170">
    <property type="term" value="F:N-methyltransferase activity"/>
    <property type="evidence" value="ECO:0007669"/>
    <property type="project" value="InterPro"/>
</dbReference>
<proteinExistence type="inferred from homology"/>